<keyword evidence="2" id="KW-0378">Hydrolase</keyword>
<dbReference type="SUPFAM" id="SSF53774">
    <property type="entry name" value="Glutaminase/Asparaginase"/>
    <property type="match status" value="1"/>
</dbReference>
<dbReference type="PIRSF" id="PIRSF500176">
    <property type="entry name" value="L_ASNase"/>
    <property type="match status" value="1"/>
</dbReference>
<reference evidence="5 6" key="1">
    <citation type="submission" date="2024-06" db="EMBL/GenBank/DDBJ databases">
        <title>The Natural Products Discovery Center: Release of the First 8490 Sequenced Strains for Exploring Actinobacteria Biosynthetic Diversity.</title>
        <authorList>
            <person name="Kalkreuter E."/>
            <person name="Kautsar S.A."/>
            <person name="Yang D."/>
            <person name="Bader C.D."/>
            <person name="Teijaro C.N."/>
            <person name="Fluegel L."/>
            <person name="Davis C.M."/>
            <person name="Simpson J.R."/>
            <person name="Lauterbach L."/>
            <person name="Steele A.D."/>
            <person name="Gui C."/>
            <person name="Meng S."/>
            <person name="Li G."/>
            <person name="Viehrig K."/>
            <person name="Ye F."/>
            <person name="Su P."/>
            <person name="Kiefer A.F."/>
            <person name="Nichols A."/>
            <person name="Cepeda A.J."/>
            <person name="Yan W."/>
            <person name="Fan B."/>
            <person name="Jiang Y."/>
            <person name="Adhikari A."/>
            <person name="Zheng C.-J."/>
            <person name="Schuster L."/>
            <person name="Cowan T.M."/>
            <person name="Smanski M.J."/>
            <person name="Chevrette M.G."/>
            <person name="De Carvalho L.P.S."/>
            <person name="Shen B."/>
        </authorList>
    </citation>
    <scope>NUCLEOTIDE SEQUENCE [LARGE SCALE GENOMIC DNA]</scope>
    <source>
        <strain evidence="5 6">NPDC001694</strain>
    </source>
</reference>
<accession>A0ABV1TNM7</accession>
<protein>
    <submittedName>
        <fullName evidence="5">Asparaginase</fullName>
    </submittedName>
</protein>
<dbReference type="InterPro" id="IPR004550">
    <property type="entry name" value="AsnASE_II"/>
</dbReference>
<feature type="domain" description="Asparaginase/glutaminase C-terminal" evidence="4">
    <location>
        <begin position="218"/>
        <end position="331"/>
    </location>
</feature>
<dbReference type="PANTHER" id="PTHR11707:SF28">
    <property type="entry name" value="60 KDA LYSOPHOSPHOLIPASE"/>
    <property type="match status" value="1"/>
</dbReference>
<feature type="domain" description="L-asparaginase N-terminal" evidence="3">
    <location>
        <begin position="12"/>
        <end position="198"/>
    </location>
</feature>
<dbReference type="Pfam" id="PF17763">
    <property type="entry name" value="Asparaginase_C"/>
    <property type="match status" value="1"/>
</dbReference>
<dbReference type="SMART" id="SM00870">
    <property type="entry name" value="Asparaginase"/>
    <property type="match status" value="1"/>
</dbReference>
<dbReference type="InterPro" id="IPR027473">
    <property type="entry name" value="L-asparaginase_C"/>
</dbReference>
<dbReference type="InterPro" id="IPR037152">
    <property type="entry name" value="L-asparaginase_N_sf"/>
</dbReference>
<gene>
    <name evidence="5" type="ORF">ABT211_30660</name>
</gene>
<dbReference type="Gene3D" id="3.40.50.40">
    <property type="match status" value="1"/>
</dbReference>
<dbReference type="RefSeq" id="WP_351959992.1">
    <property type="nucleotide sequence ID" value="NZ_JBEOZM010000017.1"/>
</dbReference>
<comment type="similarity">
    <text evidence="1">Belongs to the asparaginase 1 family.</text>
</comment>
<sequence length="335" mass="33885">MSSADRDPHRSVLVLALGGTIAMTPTASASGVAPTLTGADLVAAVPGLQGTAVTAEDFRKLPGASLTTSDIVDLVGRLEQADREGVDGIVVTQGTDTLEETAFLADIYYRGSAPVVFTGAMRSAASAGADGPANLLAAVQTATCASAREQGVLVVLGDEVHAARHVRKMHTTSPAAFGSPATGPLGRLVEGTARLQRALKRTGAVPLPLGAPGAPSEVEVVTASLGSSGILLEGLEDKVSGLVVAAFGAGHVPQTWVLRLEALAAAMPVVLASRIGTGPVLTSTYAFPGSESDLLARGLVAAGTLDPYKARLLLVAHLAAGTPRSEIAKVFLNYS</sequence>
<dbReference type="EMBL" id="JBEOZM010000017">
    <property type="protein sequence ID" value="MER6271621.1"/>
    <property type="molecule type" value="Genomic_DNA"/>
</dbReference>
<keyword evidence="6" id="KW-1185">Reference proteome</keyword>
<dbReference type="InterPro" id="IPR040919">
    <property type="entry name" value="Asparaginase_C"/>
</dbReference>
<dbReference type="CDD" id="cd08964">
    <property type="entry name" value="L-asparaginase_II"/>
    <property type="match status" value="1"/>
</dbReference>
<dbReference type="PRINTS" id="PR00139">
    <property type="entry name" value="ASNGLNASE"/>
</dbReference>
<dbReference type="Proteomes" id="UP001490365">
    <property type="component" value="Unassembled WGS sequence"/>
</dbReference>
<dbReference type="PANTHER" id="PTHR11707">
    <property type="entry name" value="L-ASPARAGINASE"/>
    <property type="match status" value="1"/>
</dbReference>
<comment type="caution">
    <text evidence="5">The sequence shown here is derived from an EMBL/GenBank/DDBJ whole genome shotgun (WGS) entry which is preliminary data.</text>
</comment>
<dbReference type="Gene3D" id="3.40.50.1170">
    <property type="entry name" value="L-asparaginase, N-terminal domain"/>
    <property type="match status" value="1"/>
</dbReference>
<name>A0ABV1TNM7_9ACTN</name>
<evidence type="ECO:0000313" key="6">
    <source>
        <dbReference type="Proteomes" id="UP001490365"/>
    </source>
</evidence>
<dbReference type="InterPro" id="IPR006034">
    <property type="entry name" value="Asparaginase/glutaminase-like"/>
</dbReference>
<dbReference type="InterPro" id="IPR036152">
    <property type="entry name" value="Asp/glu_Ase-like_sf"/>
</dbReference>
<evidence type="ECO:0000259" key="4">
    <source>
        <dbReference type="Pfam" id="PF17763"/>
    </source>
</evidence>
<dbReference type="InterPro" id="IPR027474">
    <property type="entry name" value="L-asparaginase_N"/>
</dbReference>
<organism evidence="5 6">
    <name type="scientific">Streptomyces sp. 900105755</name>
    <dbReference type="NCBI Taxonomy" id="3154389"/>
    <lineage>
        <taxon>Bacteria</taxon>
        <taxon>Bacillati</taxon>
        <taxon>Actinomycetota</taxon>
        <taxon>Actinomycetes</taxon>
        <taxon>Kitasatosporales</taxon>
        <taxon>Streptomycetaceae</taxon>
        <taxon>Streptomyces</taxon>
    </lineage>
</organism>
<dbReference type="SFLD" id="SFLDS00057">
    <property type="entry name" value="Glutaminase/Asparaginase"/>
    <property type="match status" value="1"/>
</dbReference>
<evidence type="ECO:0000256" key="1">
    <source>
        <dbReference type="ARBA" id="ARBA00010518"/>
    </source>
</evidence>
<dbReference type="Pfam" id="PF00710">
    <property type="entry name" value="Asparaginase"/>
    <property type="match status" value="1"/>
</dbReference>
<evidence type="ECO:0000313" key="5">
    <source>
        <dbReference type="EMBL" id="MER6271621.1"/>
    </source>
</evidence>
<evidence type="ECO:0000256" key="2">
    <source>
        <dbReference type="ARBA" id="ARBA00022801"/>
    </source>
</evidence>
<dbReference type="PROSITE" id="PS51732">
    <property type="entry name" value="ASN_GLN_ASE_3"/>
    <property type="match status" value="1"/>
</dbReference>
<proteinExistence type="inferred from homology"/>
<evidence type="ECO:0000259" key="3">
    <source>
        <dbReference type="Pfam" id="PF00710"/>
    </source>
</evidence>
<dbReference type="PIRSF" id="PIRSF001220">
    <property type="entry name" value="L-ASNase_gatD"/>
    <property type="match status" value="1"/>
</dbReference>